<evidence type="ECO:0000313" key="2">
    <source>
        <dbReference type="EMBL" id="HHR40554.1"/>
    </source>
</evidence>
<sequence>MIQKLRNSVSFGHIFSVGRIYQSGCRSSLGMRELVEGCYFVDTSGDVYAVKGLVHPLGRVYAFPRQIGGVKVKHYLEGFKLVAEKNPIYVFDDPYLGRTVIAVPRNSIKQVIFPAKTAKGPEKLVETAHLLARVLDEMGIDFGFTGSLLLGTADEKSDIDIVVYGGKKQYRAVKQLREQGVLQPVNPEVINLLAESRTDTPKAFPAIETEQRKILTGTYAGHLYTMKIIPKTFWETWSETRITPERYFETVVEIVDDSEVFYTPARYGVKNIGEGPEIAEVVSFRSRFAEMGFRGEKLLIGGMLEKVVKRGRLYHRINVGIGVDDYILPVKNDDSQQSIRLSRP</sequence>
<gene>
    <name evidence="2" type="ORF">ENM42_01860</name>
</gene>
<dbReference type="GO" id="GO:0016779">
    <property type="term" value="F:nucleotidyltransferase activity"/>
    <property type="evidence" value="ECO:0007669"/>
    <property type="project" value="InterPro"/>
</dbReference>
<protein>
    <recommendedName>
        <fullName evidence="1">Polymerase nucleotidyl transferase domain-containing protein</fullName>
    </recommendedName>
</protein>
<proteinExistence type="predicted"/>
<comment type="caution">
    <text evidence="2">The sequence shown here is derived from an EMBL/GenBank/DDBJ whole genome shotgun (WGS) entry which is preliminary data.</text>
</comment>
<organism evidence="2">
    <name type="scientific">Caldiarchaeum subterraneum</name>
    <dbReference type="NCBI Taxonomy" id="311458"/>
    <lineage>
        <taxon>Archaea</taxon>
        <taxon>Nitrososphaerota</taxon>
        <taxon>Candidatus Caldarchaeales</taxon>
        <taxon>Candidatus Caldarchaeaceae</taxon>
        <taxon>Candidatus Caldarchaeum</taxon>
    </lineage>
</organism>
<dbReference type="InterPro" id="IPR002934">
    <property type="entry name" value="Polymerase_NTP_transf_dom"/>
</dbReference>
<dbReference type="EMBL" id="DRXS01000100">
    <property type="protein sequence ID" value="HHR40554.1"/>
    <property type="molecule type" value="Genomic_DNA"/>
</dbReference>
<dbReference type="Pfam" id="PF01909">
    <property type="entry name" value="NTP_transf_2"/>
    <property type="match status" value="1"/>
</dbReference>
<evidence type="ECO:0000259" key="1">
    <source>
        <dbReference type="Pfam" id="PF01909"/>
    </source>
</evidence>
<accession>A0A7C5U4N0</accession>
<feature type="domain" description="Polymerase nucleotidyl transferase" evidence="1">
    <location>
        <begin position="139"/>
        <end position="180"/>
    </location>
</feature>
<name>A0A7C5U4N0_CALS0</name>
<dbReference type="AlphaFoldDB" id="A0A7C5U4N0"/>
<reference evidence="2" key="1">
    <citation type="journal article" date="2020" name="mSystems">
        <title>Genome- and Community-Level Interaction Insights into Carbon Utilization and Element Cycling Functions of Hydrothermarchaeota in Hydrothermal Sediment.</title>
        <authorList>
            <person name="Zhou Z."/>
            <person name="Liu Y."/>
            <person name="Xu W."/>
            <person name="Pan J."/>
            <person name="Luo Z.H."/>
            <person name="Li M."/>
        </authorList>
    </citation>
    <scope>NUCLEOTIDE SEQUENCE [LARGE SCALE GENOMIC DNA]</scope>
    <source>
        <strain evidence="2">SpSt-1084</strain>
    </source>
</reference>